<dbReference type="InterPro" id="IPR012309">
    <property type="entry name" value="DNA_ligase_ATP-dep_C"/>
</dbReference>
<evidence type="ECO:0000256" key="6">
    <source>
        <dbReference type="ARBA" id="ARBA00022741"/>
    </source>
</evidence>
<dbReference type="InterPro" id="IPR012310">
    <property type="entry name" value="DNA_ligase_ATP-dep_cent"/>
</dbReference>
<evidence type="ECO:0000256" key="8">
    <source>
        <dbReference type="ARBA" id="ARBA00022840"/>
    </source>
</evidence>
<dbReference type="PROSITE" id="PS00697">
    <property type="entry name" value="DNA_LIGASE_A1"/>
    <property type="match status" value="1"/>
</dbReference>
<dbReference type="FunFam" id="1.10.3260.10:FF:000001">
    <property type="entry name" value="DNA ligase"/>
    <property type="match status" value="1"/>
</dbReference>
<dbReference type="Gene3D" id="2.40.50.140">
    <property type="entry name" value="Nucleic acid-binding proteins"/>
    <property type="match status" value="1"/>
</dbReference>
<evidence type="ECO:0000256" key="15">
    <source>
        <dbReference type="RuleBase" id="RU004196"/>
    </source>
</evidence>
<comment type="similarity">
    <text evidence="2 15">Belongs to the ATP-dependent DNA ligase family.</text>
</comment>
<feature type="region of interest" description="Disordered" evidence="16">
    <location>
        <begin position="1"/>
        <end position="166"/>
    </location>
</feature>
<dbReference type="EC" id="6.5.1.1" evidence="14"/>
<reference evidence="18 19" key="1">
    <citation type="journal article" date="2019" name="Sci. Rep.">
        <title>Comparative genomics of chytrid fungi reveal insights into the obligate biotrophic and pathogenic lifestyle of Synchytrium endobioticum.</title>
        <authorList>
            <person name="van de Vossenberg B.T.L.H."/>
            <person name="Warris S."/>
            <person name="Nguyen H.D.T."/>
            <person name="van Gent-Pelzer M.P.E."/>
            <person name="Joly D.L."/>
            <person name="van de Geest H.C."/>
            <person name="Bonants P.J.M."/>
            <person name="Smith D.S."/>
            <person name="Levesque C.A."/>
            <person name="van der Lee T.A.J."/>
        </authorList>
    </citation>
    <scope>NUCLEOTIDE SEQUENCE [LARGE SCALE GENOMIC DNA]</scope>
    <source>
        <strain evidence="18 19">JEL517</strain>
    </source>
</reference>
<dbReference type="FunFam" id="3.30.470.30:FF:000016">
    <property type="entry name" value="DNA ligase"/>
    <property type="match status" value="1"/>
</dbReference>
<feature type="compositionally biased region" description="Acidic residues" evidence="16">
    <location>
        <begin position="134"/>
        <end position="145"/>
    </location>
</feature>
<evidence type="ECO:0000259" key="17">
    <source>
        <dbReference type="PROSITE" id="PS50160"/>
    </source>
</evidence>
<evidence type="ECO:0000256" key="11">
    <source>
        <dbReference type="ARBA" id="ARBA00023242"/>
    </source>
</evidence>
<dbReference type="GO" id="GO:0003910">
    <property type="term" value="F:DNA ligase (ATP) activity"/>
    <property type="evidence" value="ECO:0007669"/>
    <property type="project" value="UniProtKB-EC"/>
</dbReference>
<dbReference type="CDD" id="cd07900">
    <property type="entry name" value="Adenylation_DNA_ligase_I_Euk"/>
    <property type="match status" value="1"/>
</dbReference>
<dbReference type="InterPro" id="IPR016059">
    <property type="entry name" value="DNA_ligase_ATP-dep_CS"/>
</dbReference>
<comment type="caution">
    <text evidence="18">The sequence shown here is derived from an EMBL/GenBank/DDBJ whole genome shotgun (WGS) entry which is preliminary data.</text>
</comment>
<dbReference type="PANTHER" id="PTHR45674">
    <property type="entry name" value="DNA LIGASE 1/3 FAMILY MEMBER"/>
    <property type="match status" value="1"/>
</dbReference>
<evidence type="ECO:0000256" key="9">
    <source>
        <dbReference type="ARBA" id="ARBA00023172"/>
    </source>
</evidence>
<dbReference type="Gene3D" id="3.30.1490.70">
    <property type="match status" value="1"/>
</dbReference>
<dbReference type="GO" id="GO:0006310">
    <property type="term" value="P:DNA recombination"/>
    <property type="evidence" value="ECO:0007669"/>
    <property type="project" value="UniProtKB-KW"/>
</dbReference>
<dbReference type="Pfam" id="PF01068">
    <property type="entry name" value="DNA_ligase_A_M"/>
    <property type="match status" value="1"/>
</dbReference>
<evidence type="ECO:0000256" key="12">
    <source>
        <dbReference type="ARBA" id="ARBA00023306"/>
    </source>
</evidence>
<dbReference type="InterPro" id="IPR012340">
    <property type="entry name" value="NA-bd_OB-fold"/>
</dbReference>
<dbReference type="SUPFAM" id="SSF117018">
    <property type="entry name" value="ATP-dependent DNA ligase DNA-binding domain"/>
    <property type="match status" value="1"/>
</dbReference>
<feature type="compositionally biased region" description="Polar residues" evidence="16">
    <location>
        <begin position="148"/>
        <end position="163"/>
    </location>
</feature>
<proteinExistence type="inferred from homology"/>
<keyword evidence="3 14" id="KW-0436">Ligase</keyword>
<dbReference type="GO" id="GO:0005634">
    <property type="term" value="C:nucleus"/>
    <property type="evidence" value="ECO:0007669"/>
    <property type="project" value="UniProtKB-SubCell"/>
</dbReference>
<dbReference type="FunFam" id="2.40.50.140:FF:000062">
    <property type="entry name" value="DNA ligase"/>
    <property type="match status" value="1"/>
</dbReference>
<evidence type="ECO:0000256" key="14">
    <source>
        <dbReference type="RuleBase" id="RU000617"/>
    </source>
</evidence>
<keyword evidence="6 14" id="KW-0547">Nucleotide-binding</keyword>
<evidence type="ECO:0000256" key="5">
    <source>
        <dbReference type="ARBA" id="ARBA00022705"/>
    </source>
</evidence>
<dbReference type="GO" id="GO:0005524">
    <property type="term" value="F:ATP binding"/>
    <property type="evidence" value="ECO:0007669"/>
    <property type="project" value="UniProtKB-KW"/>
</dbReference>
<dbReference type="GO" id="GO:1903461">
    <property type="term" value="P:Okazaki fragment processing involved in mitotic DNA replication"/>
    <property type="evidence" value="ECO:0007669"/>
    <property type="project" value="TreeGrafter"/>
</dbReference>
<dbReference type="SUPFAM" id="SSF56091">
    <property type="entry name" value="DNA ligase/mRNA capping enzyme, catalytic domain"/>
    <property type="match status" value="1"/>
</dbReference>
<dbReference type="PANTHER" id="PTHR45674:SF4">
    <property type="entry name" value="DNA LIGASE 1"/>
    <property type="match status" value="1"/>
</dbReference>
<dbReference type="InterPro" id="IPR000977">
    <property type="entry name" value="DNA_ligase_ATP-dep"/>
</dbReference>
<gene>
    <name evidence="18" type="ORF">SmJEL517_g05729</name>
</gene>
<dbReference type="CDD" id="cd07969">
    <property type="entry name" value="OBF_DNA_ligase_I"/>
    <property type="match status" value="1"/>
</dbReference>
<dbReference type="Pfam" id="PF04675">
    <property type="entry name" value="DNA_ligase_A_N"/>
    <property type="match status" value="1"/>
</dbReference>
<name>A0A507BT43_9FUNG</name>
<evidence type="ECO:0000256" key="10">
    <source>
        <dbReference type="ARBA" id="ARBA00023204"/>
    </source>
</evidence>
<dbReference type="NCBIfam" id="TIGR00574">
    <property type="entry name" value="dnl1"/>
    <property type="match status" value="1"/>
</dbReference>
<evidence type="ECO:0000256" key="13">
    <source>
        <dbReference type="ARBA" id="ARBA00034003"/>
    </source>
</evidence>
<keyword evidence="10 14" id="KW-0234">DNA repair</keyword>
<dbReference type="Pfam" id="PF04679">
    <property type="entry name" value="DNA_ligase_A_C"/>
    <property type="match status" value="1"/>
</dbReference>
<dbReference type="AlphaFoldDB" id="A0A507BT43"/>
<evidence type="ECO:0000256" key="2">
    <source>
        <dbReference type="ARBA" id="ARBA00007572"/>
    </source>
</evidence>
<dbReference type="Proteomes" id="UP000319731">
    <property type="component" value="Unassembled WGS sequence"/>
</dbReference>
<dbReference type="InterPro" id="IPR012308">
    <property type="entry name" value="DNA_ligase_ATP-dep_N"/>
</dbReference>
<evidence type="ECO:0000313" key="19">
    <source>
        <dbReference type="Proteomes" id="UP000319731"/>
    </source>
</evidence>
<dbReference type="GO" id="GO:0005739">
    <property type="term" value="C:mitochondrion"/>
    <property type="evidence" value="ECO:0007669"/>
    <property type="project" value="TreeGrafter"/>
</dbReference>
<comment type="subcellular location">
    <subcellularLocation>
        <location evidence="1">Nucleus</location>
    </subcellularLocation>
</comment>
<dbReference type="InterPro" id="IPR036599">
    <property type="entry name" value="DNA_ligase_N_sf"/>
</dbReference>
<dbReference type="GO" id="GO:0003677">
    <property type="term" value="F:DNA binding"/>
    <property type="evidence" value="ECO:0007669"/>
    <property type="project" value="InterPro"/>
</dbReference>
<dbReference type="GeneID" id="42006952"/>
<evidence type="ECO:0000256" key="1">
    <source>
        <dbReference type="ARBA" id="ARBA00004123"/>
    </source>
</evidence>
<comment type="catalytic activity">
    <reaction evidence="13 14">
        <text>ATP + (deoxyribonucleotide)n-3'-hydroxyl + 5'-phospho-(deoxyribonucleotide)m = (deoxyribonucleotide)n+m + AMP + diphosphate.</text>
        <dbReference type="EC" id="6.5.1.1"/>
    </reaction>
</comment>
<feature type="region of interest" description="Disordered" evidence="16">
    <location>
        <begin position="762"/>
        <end position="799"/>
    </location>
</feature>
<evidence type="ECO:0000256" key="3">
    <source>
        <dbReference type="ARBA" id="ARBA00022598"/>
    </source>
</evidence>
<evidence type="ECO:0000256" key="16">
    <source>
        <dbReference type="SAM" id="MobiDB-lite"/>
    </source>
</evidence>
<dbReference type="STRING" id="1806994.A0A507BT43"/>
<dbReference type="Gene3D" id="1.10.3260.10">
    <property type="entry name" value="DNA ligase, ATP-dependent, N-terminal domain"/>
    <property type="match status" value="1"/>
</dbReference>
<keyword evidence="9 14" id="KW-0233">DNA recombination</keyword>
<dbReference type="OrthoDB" id="206088at2759"/>
<keyword evidence="11" id="KW-0539">Nucleus</keyword>
<keyword evidence="12" id="KW-0131">Cell cycle</keyword>
<accession>A0A507BT43</accession>
<dbReference type="PROSITE" id="PS50160">
    <property type="entry name" value="DNA_LIGASE_A3"/>
    <property type="match status" value="1"/>
</dbReference>
<sequence>MSKKQTTLSAFFGGGGASLATKKTSNVDNDAAGRDKISKENAVPLSPDAAVEKKDSKRRRRVVDDSDTDMDEAPDSKQTEALPNVDGEDEARHPAKRSSPAYSKDEARSAKKAKKDVKTPNSAIKSADGKEDAANDSDTDGDEELPATASNAPNLSMQPSSSAADPGFKAGESVAYSALCDMFEKVEATTKRLEIQAILTKFFVNVMRQSPKDLLQCIYLCINRLSPEYEGKELGIGESILMKAVGEATGRTVAKIKADVETMGDLGKVAQSSRSSQKTMFKPKALKISNVFKTLKEISEITGGSSQARKIQKIGSLMVACNGPETKYLIRSLEGKLRIGLAEQTVLISLANAAVQFELGDKKISKEKLDAATVEAIAIIKQVYSELPNYDEIVPALLKNGYQNLPNVCKLTPGIPLKPMLAHPTKALSEVLDRFENMTFTCEYKYDGERAQIHQLGNGSRRIFSRNSENLSGKYPDIMDRLPNIGKLGEECTSFVLDAEAVAWDREKKCILPFQVLSTRKRKDVTTEGVQVQVCVFAFDLLYLNGQPLIKEPLIKRRELLHKHFQEIEGEFHFAKSMDTGDVAEIQTFLDESVVGNCEGLMVKTLEKEASYEPSKRSRNWLKVKKDYLSGVGDTLDLVVIGGYIGKGKRTGGYGGYLLACYDEDNEVYQSICKIGTGFSDEDLAKHTEFFNKHKMDHPKAYFSYCDAPKEMPDVWFEPVQVWEVKAADLSISPVHKAGTGLVDPNKGISLRFPRFIRIRDDKNPEQATSAAQVADMYKAQNINTGNSKSKDDEDDFEY</sequence>
<evidence type="ECO:0000313" key="18">
    <source>
        <dbReference type="EMBL" id="TPX30802.1"/>
    </source>
</evidence>
<dbReference type="Gene3D" id="3.30.470.30">
    <property type="entry name" value="DNA ligase/mRNA capping enzyme"/>
    <property type="match status" value="1"/>
</dbReference>
<keyword evidence="4" id="KW-0132">Cell division</keyword>
<protein>
    <recommendedName>
        <fullName evidence="14">DNA ligase</fullName>
        <ecNumber evidence="14">6.5.1.1</ecNumber>
    </recommendedName>
</protein>
<keyword evidence="19" id="KW-1185">Reference proteome</keyword>
<evidence type="ECO:0000256" key="7">
    <source>
        <dbReference type="ARBA" id="ARBA00022763"/>
    </source>
</evidence>
<dbReference type="RefSeq" id="XP_031022382.1">
    <property type="nucleotide sequence ID" value="XM_031171655.1"/>
</dbReference>
<feature type="compositionally biased region" description="Low complexity" evidence="16">
    <location>
        <begin position="1"/>
        <end position="11"/>
    </location>
</feature>
<dbReference type="InterPro" id="IPR050191">
    <property type="entry name" value="ATP-dep_DNA_ligase"/>
</dbReference>
<dbReference type="PROSITE" id="PS00333">
    <property type="entry name" value="DNA_LIGASE_A2"/>
    <property type="match status" value="1"/>
</dbReference>
<dbReference type="GO" id="GO:0051301">
    <property type="term" value="P:cell division"/>
    <property type="evidence" value="ECO:0007669"/>
    <property type="project" value="UniProtKB-KW"/>
</dbReference>
<dbReference type="GO" id="GO:0006281">
    <property type="term" value="P:DNA repair"/>
    <property type="evidence" value="ECO:0007669"/>
    <property type="project" value="UniProtKB-KW"/>
</dbReference>
<dbReference type="EMBL" id="QEAO01000056">
    <property type="protein sequence ID" value="TPX30802.1"/>
    <property type="molecule type" value="Genomic_DNA"/>
</dbReference>
<keyword evidence="7 14" id="KW-0227">DNA damage</keyword>
<keyword evidence="8 14" id="KW-0067">ATP-binding</keyword>
<dbReference type="GO" id="GO:0071897">
    <property type="term" value="P:DNA biosynthetic process"/>
    <property type="evidence" value="ECO:0007669"/>
    <property type="project" value="InterPro"/>
</dbReference>
<dbReference type="SUPFAM" id="SSF50249">
    <property type="entry name" value="Nucleic acid-binding proteins"/>
    <property type="match status" value="1"/>
</dbReference>
<feature type="domain" description="ATP-dependent DNA ligase family profile" evidence="17">
    <location>
        <begin position="527"/>
        <end position="663"/>
    </location>
</feature>
<evidence type="ECO:0000256" key="4">
    <source>
        <dbReference type="ARBA" id="ARBA00022618"/>
    </source>
</evidence>
<organism evidence="18 19">
    <name type="scientific">Synchytrium microbalum</name>
    <dbReference type="NCBI Taxonomy" id="1806994"/>
    <lineage>
        <taxon>Eukaryota</taxon>
        <taxon>Fungi</taxon>
        <taxon>Fungi incertae sedis</taxon>
        <taxon>Chytridiomycota</taxon>
        <taxon>Chytridiomycota incertae sedis</taxon>
        <taxon>Chytridiomycetes</taxon>
        <taxon>Synchytriales</taxon>
        <taxon>Synchytriaceae</taxon>
        <taxon>Synchytrium</taxon>
    </lineage>
</organism>
<keyword evidence="5" id="KW-0235">DNA replication</keyword>